<evidence type="ECO:0000256" key="6">
    <source>
        <dbReference type="ARBA" id="ARBA00023175"/>
    </source>
</evidence>
<feature type="compositionally biased region" description="Low complexity" evidence="8">
    <location>
        <begin position="1066"/>
        <end position="1085"/>
    </location>
</feature>
<feature type="compositionally biased region" description="Low complexity" evidence="8">
    <location>
        <begin position="608"/>
        <end position="617"/>
    </location>
</feature>
<comment type="subcellular location">
    <subcellularLocation>
        <location evidence="1">Cytoplasm</location>
    </subcellularLocation>
</comment>
<dbReference type="PROSITE" id="PS00411">
    <property type="entry name" value="KINESIN_MOTOR_1"/>
    <property type="match status" value="1"/>
</dbReference>
<dbReference type="EMBL" id="BMAR01000028">
    <property type="protein sequence ID" value="GFR49188.1"/>
    <property type="molecule type" value="Genomic_DNA"/>
</dbReference>
<proteinExistence type="inferred from homology"/>
<feature type="compositionally biased region" description="Gly residues" evidence="8">
    <location>
        <begin position="480"/>
        <end position="489"/>
    </location>
</feature>
<feature type="compositionally biased region" description="Acidic residues" evidence="8">
    <location>
        <begin position="929"/>
        <end position="964"/>
    </location>
</feature>
<evidence type="ECO:0000256" key="5">
    <source>
        <dbReference type="ARBA" id="ARBA00023054"/>
    </source>
</evidence>
<feature type="binding site" evidence="7">
    <location>
        <begin position="100"/>
        <end position="107"/>
    </location>
    <ligand>
        <name>ATP</name>
        <dbReference type="ChEBI" id="CHEBI:30616"/>
    </ligand>
</feature>
<feature type="region of interest" description="Disordered" evidence="8">
    <location>
        <begin position="1149"/>
        <end position="1190"/>
    </location>
</feature>
<dbReference type="PROSITE" id="PS50067">
    <property type="entry name" value="KINESIN_MOTOR_2"/>
    <property type="match status" value="1"/>
</dbReference>
<evidence type="ECO:0000256" key="8">
    <source>
        <dbReference type="SAM" id="MobiDB-lite"/>
    </source>
</evidence>
<keyword evidence="11" id="KW-1185">Reference proteome</keyword>
<evidence type="ECO:0000313" key="11">
    <source>
        <dbReference type="Proteomes" id="UP001054857"/>
    </source>
</evidence>
<dbReference type="GO" id="GO:0008017">
    <property type="term" value="F:microtubule binding"/>
    <property type="evidence" value="ECO:0007669"/>
    <property type="project" value="InterPro"/>
</dbReference>
<feature type="region of interest" description="Disordered" evidence="8">
    <location>
        <begin position="557"/>
        <end position="630"/>
    </location>
</feature>
<evidence type="ECO:0000256" key="2">
    <source>
        <dbReference type="ARBA" id="ARBA00022490"/>
    </source>
</evidence>
<keyword evidence="2" id="KW-0963">Cytoplasm</keyword>
<accession>A0AAD3HQA5</accession>
<feature type="region of interest" description="Disordered" evidence="8">
    <location>
        <begin position="465"/>
        <end position="493"/>
    </location>
</feature>
<dbReference type="PRINTS" id="PR00380">
    <property type="entry name" value="KINESINHEAVY"/>
</dbReference>
<dbReference type="InterPro" id="IPR001752">
    <property type="entry name" value="Kinesin_motor_dom"/>
</dbReference>
<feature type="compositionally biased region" description="Low complexity" evidence="8">
    <location>
        <begin position="1045"/>
        <end position="1054"/>
    </location>
</feature>
<feature type="compositionally biased region" description="Gly residues" evidence="8">
    <location>
        <begin position="1055"/>
        <end position="1065"/>
    </location>
</feature>
<feature type="compositionally biased region" description="Gly residues" evidence="8">
    <location>
        <begin position="758"/>
        <end position="772"/>
    </location>
</feature>
<dbReference type="GO" id="GO:0003777">
    <property type="term" value="F:microtubule motor activity"/>
    <property type="evidence" value="ECO:0007669"/>
    <property type="project" value="InterPro"/>
</dbReference>
<feature type="compositionally biased region" description="Gly residues" evidence="8">
    <location>
        <begin position="978"/>
        <end position="988"/>
    </location>
</feature>
<dbReference type="Gene3D" id="3.40.850.10">
    <property type="entry name" value="Kinesin motor domain"/>
    <property type="match status" value="1"/>
</dbReference>
<feature type="compositionally biased region" description="Gly residues" evidence="8">
    <location>
        <begin position="1086"/>
        <end position="1098"/>
    </location>
</feature>
<feature type="region of interest" description="Disordered" evidence="8">
    <location>
        <begin position="1217"/>
        <end position="1257"/>
    </location>
</feature>
<dbReference type="PANTHER" id="PTHR47969">
    <property type="entry name" value="CHROMOSOME-ASSOCIATED KINESIN KIF4A-RELATED"/>
    <property type="match status" value="1"/>
</dbReference>
<keyword evidence="4 7" id="KW-0067">ATP-binding</keyword>
<gene>
    <name evidence="10" type="ORF">Agub_g11212</name>
</gene>
<protein>
    <recommendedName>
        <fullName evidence="9">Kinesin motor domain-containing protein</fullName>
    </recommendedName>
</protein>
<reference evidence="10 11" key="1">
    <citation type="journal article" date="2021" name="Sci. Rep.">
        <title>Genome sequencing of the multicellular alga Astrephomene provides insights into convergent evolution of germ-soma differentiation.</title>
        <authorList>
            <person name="Yamashita S."/>
            <person name="Yamamoto K."/>
            <person name="Matsuzaki R."/>
            <person name="Suzuki S."/>
            <person name="Yamaguchi H."/>
            <person name="Hirooka S."/>
            <person name="Minakuchi Y."/>
            <person name="Miyagishima S."/>
            <person name="Kawachi M."/>
            <person name="Toyoda A."/>
            <person name="Nozaki H."/>
        </authorList>
    </citation>
    <scope>NUCLEOTIDE SEQUENCE [LARGE SCALE GENOMIC DNA]</scope>
    <source>
        <strain evidence="10 11">NIES-4017</strain>
    </source>
</reference>
<feature type="compositionally biased region" description="Gly residues" evidence="8">
    <location>
        <begin position="874"/>
        <end position="889"/>
    </location>
</feature>
<dbReference type="CDD" id="cd00106">
    <property type="entry name" value="KISc"/>
    <property type="match status" value="1"/>
</dbReference>
<evidence type="ECO:0000256" key="1">
    <source>
        <dbReference type="ARBA" id="ARBA00004496"/>
    </source>
</evidence>
<dbReference type="GO" id="GO:0051231">
    <property type="term" value="P:spindle elongation"/>
    <property type="evidence" value="ECO:0007669"/>
    <property type="project" value="TreeGrafter"/>
</dbReference>
<comment type="caution">
    <text evidence="10">The sequence shown here is derived from an EMBL/GenBank/DDBJ whole genome shotgun (WGS) entry which is preliminary data.</text>
</comment>
<dbReference type="InterPro" id="IPR027640">
    <property type="entry name" value="Kinesin-like_fam"/>
</dbReference>
<feature type="compositionally biased region" description="Basic and acidic residues" evidence="8">
    <location>
        <begin position="1007"/>
        <end position="1026"/>
    </location>
</feature>
<dbReference type="InterPro" id="IPR036961">
    <property type="entry name" value="Kinesin_motor_dom_sf"/>
</dbReference>
<organism evidence="10 11">
    <name type="scientific">Astrephomene gubernaculifera</name>
    <dbReference type="NCBI Taxonomy" id="47775"/>
    <lineage>
        <taxon>Eukaryota</taxon>
        <taxon>Viridiplantae</taxon>
        <taxon>Chlorophyta</taxon>
        <taxon>core chlorophytes</taxon>
        <taxon>Chlorophyceae</taxon>
        <taxon>CS clade</taxon>
        <taxon>Chlamydomonadales</taxon>
        <taxon>Astrephomenaceae</taxon>
        <taxon>Astrephomene</taxon>
    </lineage>
</organism>
<dbReference type="GO" id="GO:0005524">
    <property type="term" value="F:ATP binding"/>
    <property type="evidence" value="ECO:0007669"/>
    <property type="project" value="UniProtKB-UniRule"/>
</dbReference>
<sequence length="1296" mass="128701">MPPTARNSSSHHSAVGVPAGSGVQVLVRVRPPLPRELMFDSGVEVRPPYDVKVYNDAQEFSGRYHHVFGEESAQAEVYEKVRDCVPLALAGYNSTIFAYGQTGTGKTFTMMGDDPAMDGAAPGVGGGGGGGPGIIPRAVKELFREAKAKQDSEGAAIQVIVSYMEIYNDRLHDLLQPYKPYSSRDPADVNQKRALLEVREDSRGLTYVPNLLCVKVKSYKSVYQLIAKGNRNRAVRHTEMNQASSRSHAILQLVIEQWPHGGADGTVIRSKLNFVDLAGSERWNTAAGAWGWEGGGGGGGGGQEGMMGEERISEMTAINGSLSALGSVVAALTERRSHVPYRDSRLTHLLQDSLGGNCRTTVLATLSPSVDAFEESCSTLRFADRARAIANNPVVNASRDVGSILALKEREIQRLRNMISQFTSGKAPMTPGPEGADSAASRLAEELEATRRALELERALRAELQQKLHQSSASTPPDGSSGGGSGGGAMVLTLGTPTTAFDSAVGSTPTALAPRVGSLRSCIGSAGSAAAAGGGGARASGGGSGGGAGAGADFFRLSTPSTPLNPVPFQLTGSPAAASPGGGGSSGGPLVPTRAGGGNPGGGPPPLGRSRSSLLSSQVFPGAGGSGAGAGAAAAAAAGSQVSPGGGKRAGGSGAPRRLSYDEAIMAIKSQIISLSKQERMRLKMRQPPQGKIFWGGPPPAANTHATASKPPAAGAAAAALAAATAAATAAAPPPAPPSFNSRMRAAVGIYGGSGAGGGGGSSGGAGGGGTGIASPTGTGRHQQKRRPPQLAAVASGAGGGGGFAQIHSIELTDSDATSPASPAPPSGRGRPQEEEALQQQERRQQQPQQDPEGGQYDSPPAPGGRLAAVYGNGFVGPGGGGGSGNGDDGGGEEEAYSADGDFVEDAPDAPEDVVAVEEMGEERKRGGEEEEEGEDPIGEEGDAAYDGEEPVEEEVDDGSDEGDDGRRGMPGAKGRAADGGRGGGGGSDDGDSDGGLSQLDAEEYEEIMRQAREALAKKPGGEQDGKPGSAVPQTPPSAAGALPGQGRSAVAAAGAGGGGGGIVGGRSALRAQQVSSPAPPSAASGEGGSGSGGGAGGQVVSVVGAGWGRHALLNKFTDADTTPGGGASGAGGGGGIGFGRSNFLSAAAAPPAPATAPPGGGWGRKSILAQPPSPPPPPASADASQPATGRRALMAAEGRDGGGGMYGAYGGGGGYTSPLRSSGGAGSGGGKGRSKSVGAAARPNGGSRGRAADRASTKLDAGSWIYILGASASSTRAKRLASALQLDPVTGLPAI</sequence>
<feature type="domain" description="Kinesin motor" evidence="9">
    <location>
        <begin position="22"/>
        <end position="389"/>
    </location>
</feature>
<keyword evidence="6 7" id="KW-0505">Motor protein</keyword>
<dbReference type="GO" id="GO:0005737">
    <property type="term" value="C:cytoplasm"/>
    <property type="evidence" value="ECO:0007669"/>
    <property type="project" value="UniProtKB-SubCell"/>
</dbReference>
<dbReference type="InterPro" id="IPR027417">
    <property type="entry name" value="P-loop_NTPase"/>
</dbReference>
<dbReference type="SMART" id="SM00129">
    <property type="entry name" value="KISc"/>
    <property type="match status" value="1"/>
</dbReference>
<dbReference type="GO" id="GO:0007018">
    <property type="term" value="P:microtubule-based movement"/>
    <property type="evidence" value="ECO:0007669"/>
    <property type="project" value="InterPro"/>
</dbReference>
<dbReference type="InterPro" id="IPR019821">
    <property type="entry name" value="Kinesin_motor_CS"/>
</dbReference>
<dbReference type="GO" id="GO:0005875">
    <property type="term" value="C:microtubule associated complex"/>
    <property type="evidence" value="ECO:0007669"/>
    <property type="project" value="TreeGrafter"/>
</dbReference>
<feature type="compositionally biased region" description="Acidic residues" evidence="8">
    <location>
        <begin position="890"/>
        <end position="921"/>
    </location>
</feature>
<keyword evidence="5" id="KW-0175">Coiled coil</keyword>
<name>A0AAD3HQA5_9CHLO</name>
<dbReference type="GO" id="GO:0007052">
    <property type="term" value="P:mitotic spindle organization"/>
    <property type="evidence" value="ECO:0007669"/>
    <property type="project" value="TreeGrafter"/>
</dbReference>
<evidence type="ECO:0000256" key="3">
    <source>
        <dbReference type="ARBA" id="ARBA00022741"/>
    </source>
</evidence>
<dbReference type="Proteomes" id="UP001054857">
    <property type="component" value="Unassembled WGS sequence"/>
</dbReference>
<keyword evidence="3 7" id="KW-0547">Nucleotide-binding</keyword>
<evidence type="ECO:0000256" key="7">
    <source>
        <dbReference type="PROSITE-ProRule" id="PRU00283"/>
    </source>
</evidence>
<evidence type="ECO:0000256" key="4">
    <source>
        <dbReference type="ARBA" id="ARBA00022840"/>
    </source>
</evidence>
<feature type="compositionally biased region" description="Polar residues" evidence="8">
    <location>
        <begin position="467"/>
        <end position="478"/>
    </location>
</feature>
<evidence type="ECO:0000313" key="10">
    <source>
        <dbReference type="EMBL" id="GFR49188.1"/>
    </source>
</evidence>
<dbReference type="PANTHER" id="PTHR47969:SF15">
    <property type="entry name" value="CHROMOSOME-ASSOCIATED KINESIN KIF4A-RELATED"/>
    <property type="match status" value="1"/>
</dbReference>
<evidence type="ECO:0000259" key="9">
    <source>
        <dbReference type="PROSITE" id="PS50067"/>
    </source>
</evidence>
<dbReference type="SUPFAM" id="SSF52540">
    <property type="entry name" value="P-loop containing nucleoside triphosphate hydrolases"/>
    <property type="match status" value="1"/>
</dbReference>
<feature type="region of interest" description="Disordered" evidence="8">
    <location>
        <begin position="758"/>
        <end position="1101"/>
    </location>
</feature>
<comment type="similarity">
    <text evidence="7">Belongs to the TRAFAC class myosin-kinesin ATPase superfamily. Kinesin family.</text>
</comment>
<feature type="region of interest" description="Disordered" evidence="8">
    <location>
        <begin position="422"/>
        <end position="442"/>
    </location>
</feature>
<dbReference type="Pfam" id="PF00225">
    <property type="entry name" value="Kinesin"/>
    <property type="match status" value="1"/>
</dbReference>